<evidence type="ECO:0000313" key="6">
    <source>
        <dbReference type="EMBL" id="KDN64416.1"/>
    </source>
</evidence>
<feature type="transmembrane region" description="Helical" evidence="5">
    <location>
        <begin position="94"/>
        <end position="113"/>
    </location>
</feature>
<dbReference type="Pfam" id="PF04479">
    <property type="entry name" value="RTA1"/>
    <property type="match status" value="1"/>
</dbReference>
<dbReference type="HOGENOM" id="CLU_033465_6_1_1"/>
<feature type="transmembrane region" description="Helical" evidence="5">
    <location>
        <begin position="204"/>
        <end position="228"/>
    </location>
</feature>
<dbReference type="STRING" id="1173701.A0A066XF80"/>
<evidence type="ECO:0000256" key="4">
    <source>
        <dbReference type="ARBA" id="ARBA00023136"/>
    </source>
</evidence>
<evidence type="ECO:0000256" key="5">
    <source>
        <dbReference type="SAM" id="Phobius"/>
    </source>
</evidence>
<evidence type="ECO:0000256" key="2">
    <source>
        <dbReference type="ARBA" id="ARBA00022692"/>
    </source>
</evidence>
<dbReference type="EMBL" id="JMSE01001135">
    <property type="protein sequence ID" value="KDN64416.1"/>
    <property type="molecule type" value="Genomic_DNA"/>
</dbReference>
<evidence type="ECO:0000256" key="3">
    <source>
        <dbReference type="ARBA" id="ARBA00022989"/>
    </source>
</evidence>
<dbReference type="GO" id="GO:0000324">
    <property type="term" value="C:fungal-type vacuole"/>
    <property type="evidence" value="ECO:0007669"/>
    <property type="project" value="TreeGrafter"/>
</dbReference>
<sequence length="369" mass="41304">MSVKKYLEIVLNQYGYSFENPPPKEVVDELKIEYAEWMPAFCYGEPMSNYCDGVPSYYMYRIALTPNVLFVVLFGLSLFAFMATYAANRRGLGFNIAMCLGILTEIVGYAGRITSWANQWEESGFMMQVCALTVAPAFLAAGIYLCIRQIVSAFGPNTSRIPPEWYTRIFIPCDLTSLVLQAVGGALASIAHHRQQSTRTGDNIMLAGLASQVFTMLLFMVIAADFGLRTYFRARRAHLPNLSVTLDNHPAMVCLRASRRFKAFLVALGLATTCIFIRCIFRVVELSGGWTGPLMARQDLFIAFEGTMIAVAVLALNVFHPAFCGKELLDPTPRREIVKRERTEQPAYKMPNFIIDPDELAVRDTTQTV</sequence>
<comment type="caution">
    <text evidence="6">The sequence shown here is derived from an EMBL/GenBank/DDBJ whole genome shotgun (WGS) entry which is preliminary data.</text>
</comment>
<dbReference type="PANTHER" id="PTHR31465">
    <property type="entry name" value="PROTEIN RTA1-RELATED"/>
    <property type="match status" value="1"/>
</dbReference>
<dbReference type="OMA" id="PFMIQIC"/>
<dbReference type="GO" id="GO:0005886">
    <property type="term" value="C:plasma membrane"/>
    <property type="evidence" value="ECO:0007669"/>
    <property type="project" value="TreeGrafter"/>
</dbReference>
<dbReference type="OrthoDB" id="4521223at2759"/>
<accession>A0A066XF80</accession>
<reference evidence="7" key="1">
    <citation type="journal article" date="2014" name="Genome Announc.">
        <title>Draft genome sequence of Colletotrichum sublineola, a destructive pathogen of cultivated sorghum.</title>
        <authorList>
            <person name="Baroncelli R."/>
            <person name="Sanz-Martin J.M."/>
            <person name="Rech G.E."/>
            <person name="Sukno S.A."/>
            <person name="Thon M.R."/>
        </authorList>
    </citation>
    <scope>NUCLEOTIDE SEQUENCE [LARGE SCALE GENOMIC DNA]</scope>
    <source>
        <strain evidence="7">TX430BB</strain>
    </source>
</reference>
<keyword evidence="3 5" id="KW-1133">Transmembrane helix</keyword>
<feature type="transmembrane region" description="Helical" evidence="5">
    <location>
        <begin position="300"/>
        <end position="319"/>
    </location>
</feature>
<name>A0A066XF80_COLSU</name>
<feature type="transmembrane region" description="Helical" evidence="5">
    <location>
        <begin position="263"/>
        <end position="284"/>
    </location>
</feature>
<dbReference type="InterPro" id="IPR007568">
    <property type="entry name" value="RTA1"/>
</dbReference>
<dbReference type="eggNOG" id="ENOG502QU4U">
    <property type="taxonomic scope" value="Eukaryota"/>
</dbReference>
<organism evidence="6 7">
    <name type="scientific">Colletotrichum sublineola</name>
    <name type="common">Sorghum anthracnose fungus</name>
    <dbReference type="NCBI Taxonomy" id="1173701"/>
    <lineage>
        <taxon>Eukaryota</taxon>
        <taxon>Fungi</taxon>
        <taxon>Dikarya</taxon>
        <taxon>Ascomycota</taxon>
        <taxon>Pezizomycotina</taxon>
        <taxon>Sordariomycetes</taxon>
        <taxon>Hypocreomycetidae</taxon>
        <taxon>Glomerellales</taxon>
        <taxon>Glomerellaceae</taxon>
        <taxon>Colletotrichum</taxon>
        <taxon>Colletotrichum graminicola species complex</taxon>
    </lineage>
</organism>
<protein>
    <submittedName>
        <fullName evidence="6">Putative RTA1 like protein</fullName>
    </submittedName>
</protein>
<keyword evidence="4 5" id="KW-0472">Membrane</keyword>
<feature type="transmembrane region" description="Helical" evidence="5">
    <location>
        <begin position="68"/>
        <end position="87"/>
    </location>
</feature>
<keyword evidence="7" id="KW-1185">Reference proteome</keyword>
<keyword evidence="2 5" id="KW-0812">Transmembrane</keyword>
<comment type="subcellular location">
    <subcellularLocation>
        <location evidence="1">Membrane</location>
        <topology evidence="1">Multi-pass membrane protein</topology>
    </subcellularLocation>
</comment>
<feature type="transmembrane region" description="Helical" evidence="5">
    <location>
        <begin position="125"/>
        <end position="147"/>
    </location>
</feature>
<dbReference type="PANTHER" id="PTHR31465:SF7">
    <property type="entry name" value="SPHINGOID LONG-CHAIN BASE TRANSPORTER RSB1"/>
    <property type="match status" value="1"/>
</dbReference>
<dbReference type="AlphaFoldDB" id="A0A066XF80"/>
<proteinExistence type="predicted"/>
<dbReference type="Proteomes" id="UP000027238">
    <property type="component" value="Unassembled WGS sequence"/>
</dbReference>
<gene>
    <name evidence="6" type="ORF">CSUB01_04458</name>
</gene>
<evidence type="ECO:0000256" key="1">
    <source>
        <dbReference type="ARBA" id="ARBA00004141"/>
    </source>
</evidence>
<feature type="transmembrane region" description="Helical" evidence="5">
    <location>
        <begin position="168"/>
        <end position="192"/>
    </location>
</feature>
<evidence type="ECO:0000313" key="7">
    <source>
        <dbReference type="Proteomes" id="UP000027238"/>
    </source>
</evidence>